<dbReference type="HOGENOM" id="CLU_425953_0_0_1"/>
<feature type="compositionally biased region" description="Low complexity" evidence="1">
    <location>
        <begin position="432"/>
        <end position="455"/>
    </location>
</feature>
<feature type="region of interest" description="Disordered" evidence="1">
    <location>
        <begin position="15"/>
        <end position="37"/>
    </location>
</feature>
<feature type="region of interest" description="Disordered" evidence="1">
    <location>
        <begin position="430"/>
        <end position="470"/>
    </location>
</feature>
<dbReference type="PANTHER" id="PTHR21456">
    <property type="entry name" value="FAMILY WITH SEQUENCE SIMILARITY 102"/>
    <property type="match status" value="1"/>
</dbReference>
<feature type="compositionally biased region" description="Gly residues" evidence="1">
    <location>
        <begin position="541"/>
        <end position="558"/>
    </location>
</feature>
<dbReference type="AlphaFoldDB" id="B0W427"/>
<dbReference type="PANTHER" id="PTHR21456:SF1">
    <property type="entry name" value="C2 NT-TYPE DOMAIN-CONTAINING PROTEIN"/>
    <property type="match status" value="1"/>
</dbReference>
<dbReference type="EnsemblMetazoa" id="CPIJ001787-RA">
    <property type="protein sequence ID" value="CPIJ001787-PA"/>
    <property type="gene ID" value="CPIJ001787"/>
</dbReference>
<dbReference type="OMA" id="NICGLHR"/>
<proteinExistence type="predicted"/>
<dbReference type="STRING" id="7176.B0W427"/>
<feature type="compositionally biased region" description="Polar residues" evidence="1">
    <location>
        <begin position="456"/>
        <end position="470"/>
    </location>
</feature>
<dbReference type="VEuPathDB" id="VectorBase:CQUJHB006273"/>
<reference evidence="2" key="1">
    <citation type="submission" date="2007-03" db="EMBL/GenBank/DDBJ databases">
        <title>Annotation of Culex pipiens quinquefasciatus.</title>
        <authorList>
            <consortium name="The Broad Institute Genome Sequencing Platform"/>
            <person name="Atkinson P.W."/>
            <person name="Hemingway J."/>
            <person name="Christensen B.M."/>
            <person name="Higgs S."/>
            <person name="Kodira C."/>
            <person name="Hannick L."/>
            <person name="Megy K."/>
            <person name="O'Leary S."/>
            <person name="Pearson M."/>
            <person name="Haas B.J."/>
            <person name="Mauceli E."/>
            <person name="Wortman J.R."/>
            <person name="Lee N.H."/>
            <person name="Guigo R."/>
            <person name="Stanke M."/>
            <person name="Alvarado L."/>
            <person name="Amedeo P."/>
            <person name="Antoine C.H."/>
            <person name="Arensburger P."/>
            <person name="Bidwell S.L."/>
            <person name="Crawford M."/>
            <person name="Camaro F."/>
            <person name="Devon K."/>
            <person name="Engels R."/>
            <person name="Hammond M."/>
            <person name="Howarth C."/>
            <person name="Koehrsen M."/>
            <person name="Lawson D."/>
            <person name="Montgomery P."/>
            <person name="Nene V."/>
            <person name="Nusbaum C."/>
            <person name="Puiu D."/>
            <person name="Romero-Severson J."/>
            <person name="Severson D.W."/>
            <person name="Shumway M."/>
            <person name="Sisk P."/>
            <person name="Stolte C."/>
            <person name="Zeng Q."/>
            <person name="Eisenstadt E."/>
            <person name="Fraser-Liggett C."/>
            <person name="Strausberg R."/>
            <person name="Galagan J."/>
            <person name="Birren B."/>
            <person name="Collins F.H."/>
        </authorList>
    </citation>
    <scope>NUCLEOTIDE SEQUENCE [LARGE SCALE GENOMIC DNA]</scope>
    <source>
        <strain evidence="2">JHB</strain>
    </source>
</reference>
<evidence type="ECO:0000256" key="1">
    <source>
        <dbReference type="SAM" id="MobiDB-lite"/>
    </source>
</evidence>
<dbReference type="FunCoup" id="B0W427">
    <property type="interactions" value="254"/>
</dbReference>
<feature type="compositionally biased region" description="Polar residues" evidence="1">
    <location>
        <begin position="358"/>
        <end position="367"/>
    </location>
</feature>
<accession>B0W427</accession>
<sequence length="643" mass="69018">MYRVLESRVVVPAVLGNSNSSSSGSTSGNNSANGTPNKVMTTQRLLAKLRIPQSPQSDSGDEIFVTPDVTVMSDSSEDRTDSGMDEYGTPSSDVPMSRMMKMKSMNNLSVKKSNMFFPDDQTDSGVDERMAAAAGTPCGGPEKLYREENLWEICPRNTRELGATSIDLLQTEERTLKCERAQECLPAKRYRHGERFQPFHMRNSFHSGIYRKKAGIGYTRYIGIEDESPSPLTKMNSIPSLSATDRVDHNPFLTPNIGRKRFSTSSNSPDENDQSPVELRLSRKLAEDTVDSANLLRTPFERNFRKSSPGEDFRHSAAPFRQSDSNFYNIIRNYPIGKSSSANLEWLKHRSSYNNFPLSVKPQSPTAATADPSPDSILPPPPTNMAPRKEASLSPSSNHYGSRIYPRNVCGLHRRLLDGSTRQLTALTLAVTPGSNSSNSGPSSNATTTTNNAATISPQQPSAVCSGTGSELDQCDLAGTNNNNGPCSACSTNTNNVGVASGGLTTPAALALRRPSANISIPMSETGSLDRARVERRKKGGPGSGGGGLESAGVGGGVPDSLSSASATLPTVSGRVEGTRVNTGLIIDELLKNTKLDHLEESEASAGLALYISSDGTTTLGSHEVKSRMPAGVFKQVVMENPR</sequence>
<dbReference type="EMBL" id="DS231834">
    <property type="protein sequence ID" value="EDS32620.1"/>
    <property type="molecule type" value="Genomic_DNA"/>
</dbReference>
<evidence type="ECO:0000313" key="4">
    <source>
        <dbReference type="Proteomes" id="UP000002320"/>
    </source>
</evidence>
<name>B0W427_CULQU</name>
<gene>
    <name evidence="3" type="primary">6032941</name>
    <name evidence="2" type="ORF">CpipJ_CPIJ001787</name>
</gene>
<protein>
    <submittedName>
        <fullName evidence="2 3">Uncharacterized protein</fullName>
    </submittedName>
</protein>
<feature type="region of interest" description="Disordered" evidence="1">
    <location>
        <begin position="358"/>
        <end position="400"/>
    </location>
</feature>
<evidence type="ECO:0000313" key="3">
    <source>
        <dbReference type="EnsemblMetazoa" id="CPIJ001787-PA"/>
    </source>
</evidence>
<organism>
    <name type="scientific">Culex quinquefasciatus</name>
    <name type="common">Southern house mosquito</name>
    <name type="synonym">Culex pungens</name>
    <dbReference type="NCBI Taxonomy" id="7176"/>
    <lineage>
        <taxon>Eukaryota</taxon>
        <taxon>Metazoa</taxon>
        <taxon>Ecdysozoa</taxon>
        <taxon>Arthropoda</taxon>
        <taxon>Hexapoda</taxon>
        <taxon>Insecta</taxon>
        <taxon>Pterygota</taxon>
        <taxon>Neoptera</taxon>
        <taxon>Endopterygota</taxon>
        <taxon>Diptera</taxon>
        <taxon>Nematocera</taxon>
        <taxon>Culicoidea</taxon>
        <taxon>Culicidae</taxon>
        <taxon>Culicinae</taxon>
        <taxon>Culicini</taxon>
        <taxon>Culex</taxon>
        <taxon>Culex</taxon>
    </lineage>
</organism>
<dbReference type="Proteomes" id="UP000002320">
    <property type="component" value="Unassembled WGS sequence"/>
</dbReference>
<dbReference type="InParanoid" id="B0W427"/>
<feature type="compositionally biased region" description="Low complexity" evidence="1">
    <location>
        <begin position="16"/>
        <end position="35"/>
    </location>
</feature>
<keyword evidence="4" id="KW-1185">Reference proteome</keyword>
<dbReference type="KEGG" id="cqu:CpipJ_CPIJ001787"/>
<dbReference type="OrthoDB" id="3365224at2759"/>
<feature type="region of interest" description="Disordered" evidence="1">
    <location>
        <begin position="521"/>
        <end position="569"/>
    </location>
</feature>
<dbReference type="eggNOG" id="ENOG502QRRN">
    <property type="taxonomic scope" value="Eukaryota"/>
</dbReference>
<dbReference type="VEuPathDB" id="VectorBase:CPIJ001787"/>
<feature type="region of interest" description="Disordered" evidence="1">
    <location>
        <begin position="246"/>
        <end position="278"/>
    </location>
</feature>
<feature type="region of interest" description="Disordered" evidence="1">
    <location>
        <begin position="73"/>
        <end position="96"/>
    </location>
</feature>
<reference evidence="3" key="2">
    <citation type="submission" date="2021-02" db="UniProtKB">
        <authorList>
            <consortium name="EnsemblMetazoa"/>
        </authorList>
    </citation>
    <scope>IDENTIFICATION</scope>
    <source>
        <strain evidence="3">JHB</strain>
    </source>
</reference>
<dbReference type="InterPro" id="IPR039931">
    <property type="entry name" value="EEIG1/2-like"/>
</dbReference>
<evidence type="ECO:0000313" key="2">
    <source>
        <dbReference type="EMBL" id="EDS32620.1"/>
    </source>
</evidence>